<keyword evidence="8 10" id="KW-0694">RNA-binding</keyword>
<dbReference type="NCBIfam" id="TIGR00157">
    <property type="entry name" value="ribosome small subunit-dependent GTPase A"/>
    <property type="match status" value="1"/>
</dbReference>
<keyword evidence="2 10" id="KW-0690">Ribosome biogenesis</keyword>
<evidence type="ECO:0000259" key="11">
    <source>
        <dbReference type="PROSITE" id="PS50936"/>
    </source>
</evidence>
<feature type="binding site" evidence="10">
    <location>
        <position position="288"/>
    </location>
    <ligand>
        <name>Zn(2+)</name>
        <dbReference type="ChEBI" id="CHEBI:29105"/>
    </ligand>
</feature>
<evidence type="ECO:0000256" key="5">
    <source>
        <dbReference type="ARBA" id="ARBA00022741"/>
    </source>
</evidence>
<evidence type="ECO:0000256" key="2">
    <source>
        <dbReference type="ARBA" id="ARBA00022517"/>
    </source>
</evidence>
<name>A0ABS1L0M7_9BACT</name>
<evidence type="ECO:0000256" key="7">
    <source>
        <dbReference type="ARBA" id="ARBA00022833"/>
    </source>
</evidence>
<dbReference type="Gene3D" id="3.40.50.300">
    <property type="entry name" value="P-loop containing nucleotide triphosphate hydrolases"/>
    <property type="match status" value="1"/>
</dbReference>
<dbReference type="SUPFAM" id="SSF52540">
    <property type="entry name" value="P-loop containing nucleoside triphosphate hydrolases"/>
    <property type="match status" value="1"/>
</dbReference>
<evidence type="ECO:0000256" key="4">
    <source>
        <dbReference type="ARBA" id="ARBA00022730"/>
    </source>
</evidence>
<evidence type="ECO:0000256" key="8">
    <source>
        <dbReference type="ARBA" id="ARBA00022884"/>
    </source>
</evidence>
<evidence type="ECO:0000313" key="13">
    <source>
        <dbReference type="EMBL" id="MBL0745073.1"/>
    </source>
</evidence>
<dbReference type="PROSITE" id="PS50936">
    <property type="entry name" value="ENGC_GTPASE"/>
    <property type="match status" value="1"/>
</dbReference>
<feature type="binding site" evidence="10">
    <location>
        <begin position="146"/>
        <end position="149"/>
    </location>
    <ligand>
        <name>GTP</name>
        <dbReference type="ChEBI" id="CHEBI:37565"/>
    </ligand>
</feature>
<keyword evidence="4 10" id="KW-0699">rRNA-binding</keyword>
<keyword evidence="5 10" id="KW-0547">Nucleotide-binding</keyword>
<evidence type="ECO:0000313" key="14">
    <source>
        <dbReference type="Proteomes" id="UP000613030"/>
    </source>
</evidence>
<comment type="caution">
    <text evidence="13">The sequence shown here is derived from an EMBL/GenBank/DDBJ whole genome shotgun (WGS) entry which is preliminary data.</text>
</comment>
<dbReference type="PROSITE" id="PS51721">
    <property type="entry name" value="G_CP"/>
    <property type="match status" value="1"/>
</dbReference>
<dbReference type="Pfam" id="PF03193">
    <property type="entry name" value="RsgA_GTPase"/>
    <property type="match status" value="1"/>
</dbReference>
<feature type="binding site" evidence="10">
    <location>
        <position position="294"/>
    </location>
    <ligand>
        <name>Zn(2+)</name>
        <dbReference type="ChEBI" id="CHEBI:29105"/>
    </ligand>
</feature>
<dbReference type="InterPro" id="IPR030378">
    <property type="entry name" value="G_CP_dom"/>
</dbReference>
<evidence type="ECO:0000259" key="12">
    <source>
        <dbReference type="PROSITE" id="PS51721"/>
    </source>
</evidence>
<keyword evidence="6 10" id="KW-0378">Hydrolase</keyword>
<dbReference type="RefSeq" id="WP_202015266.1">
    <property type="nucleotide sequence ID" value="NZ_JAERRB010000014.1"/>
</dbReference>
<organism evidence="13 14">
    <name type="scientific">Chryseolinea lacunae</name>
    <dbReference type="NCBI Taxonomy" id="2801331"/>
    <lineage>
        <taxon>Bacteria</taxon>
        <taxon>Pseudomonadati</taxon>
        <taxon>Bacteroidota</taxon>
        <taxon>Cytophagia</taxon>
        <taxon>Cytophagales</taxon>
        <taxon>Fulvivirgaceae</taxon>
        <taxon>Chryseolinea</taxon>
    </lineage>
</organism>
<evidence type="ECO:0000256" key="6">
    <source>
        <dbReference type="ARBA" id="ARBA00022801"/>
    </source>
</evidence>
<dbReference type="InterPro" id="IPR027417">
    <property type="entry name" value="P-loop_NTPase"/>
</dbReference>
<feature type="binding site" evidence="10">
    <location>
        <begin position="199"/>
        <end position="207"/>
    </location>
    <ligand>
        <name>GTP</name>
        <dbReference type="ChEBI" id="CHEBI:37565"/>
    </ligand>
</feature>
<feature type="domain" description="EngC GTPase" evidence="11">
    <location>
        <begin position="107"/>
        <end position="255"/>
    </location>
</feature>
<comment type="function">
    <text evidence="10">One of several proteins that assist in the late maturation steps of the functional core of the 30S ribosomal subunit. Helps release RbfA from mature subunits. May play a role in the assembly of ribosomal proteins into the subunit. Circularly permuted GTPase that catalyzes slow GTP hydrolysis, GTPase activity is stimulated by the 30S ribosomal subunit.</text>
</comment>
<evidence type="ECO:0000256" key="9">
    <source>
        <dbReference type="ARBA" id="ARBA00023134"/>
    </source>
</evidence>
<feature type="domain" description="CP-type G" evidence="12">
    <location>
        <begin position="98"/>
        <end position="257"/>
    </location>
</feature>
<reference evidence="13 14" key="1">
    <citation type="submission" date="2021-01" db="EMBL/GenBank/DDBJ databases">
        <title>Chryseolinea sp. Jin1 Genome sequencing and assembly.</title>
        <authorList>
            <person name="Kim I."/>
        </authorList>
    </citation>
    <scope>NUCLEOTIDE SEQUENCE [LARGE SCALE GENOMIC DNA]</scope>
    <source>
        <strain evidence="13 14">Jin1</strain>
    </source>
</reference>
<comment type="cofactor">
    <cofactor evidence="10">
        <name>Zn(2+)</name>
        <dbReference type="ChEBI" id="CHEBI:29105"/>
    </cofactor>
    <text evidence="10">Binds 1 zinc ion per subunit.</text>
</comment>
<feature type="binding site" evidence="10">
    <location>
        <position position="281"/>
    </location>
    <ligand>
        <name>Zn(2+)</name>
        <dbReference type="ChEBI" id="CHEBI:29105"/>
    </ligand>
</feature>
<gene>
    <name evidence="10 13" type="primary">rsgA</name>
    <name evidence="13" type="ORF">JI741_27840</name>
</gene>
<dbReference type="InterPro" id="IPR004881">
    <property type="entry name" value="Ribosome_biogen_GTPase_RsgA"/>
</dbReference>
<feature type="binding site" evidence="10">
    <location>
        <position position="286"/>
    </location>
    <ligand>
        <name>Zn(2+)</name>
        <dbReference type="ChEBI" id="CHEBI:29105"/>
    </ligand>
</feature>
<dbReference type="HAMAP" id="MF_01820">
    <property type="entry name" value="GTPase_RsgA"/>
    <property type="match status" value="1"/>
</dbReference>
<protein>
    <recommendedName>
        <fullName evidence="10">Small ribosomal subunit biogenesis GTPase RsgA</fullName>
        <ecNumber evidence="10">3.6.1.-</ecNumber>
    </recommendedName>
</protein>
<dbReference type="PANTHER" id="PTHR32120:SF10">
    <property type="entry name" value="SMALL RIBOSOMAL SUBUNIT BIOGENESIS GTPASE RSGA"/>
    <property type="match status" value="1"/>
</dbReference>
<comment type="subcellular location">
    <subcellularLocation>
        <location evidence="10">Cytoplasm</location>
    </subcellularLocation>
</comment>
<dbReference type="Gene3D" id="1.10.40.50">
    <property type="entry name" value="Probable gtpase engc, domain 3"/>
    <property type="match status" value="1"/>
</dbReference>
<dbReference type="EC" id="3.6.1.-" evidence="10"/>
<evidence type="ECO:0000256" key="1">
    <source>
        <dbReference type="ARBA" id="ARBA00022490"/>
    </source>
</evidence>
<comment type="similarity">
    <text evidence="10">Belongs to the TRAFAC class YlqF/YawG GTPase family. RsgA subfamily.</text>
</comment>
<keyword evidence="1 10" id="KW-0963">Cytoplasm</keyword>
<proteinExistence type="inferred from homology"/>
<keyword evidence="14" id="KW-1185">Reference proteome</keyword>
<dbReference type="InterPro" id="IPR010914">
    <property type="entry name" value="RsgA_GTPase_dom"/>
</dbReference>
<evidence type="ECO:0000256" key="3">
    <source>
        <dbReference type="ARBA" id="ARBA00022723"/>
    </source>
</evidence>
<sequence>MNILQLYGWEAYRESLSITIPEGLTPARIISIKGFKYYAVADDGELEAELSGKLLYGAESEELPKVGDWVALMRYDTLGYIIEVLPRSNALSRKTPGAQTQRQILATNVDAALVVQGLDRDFNVMRLERYLVQLQACGIAPVVILNKADLVDDPNVFLQDVERLQRDVPVHLCSTLSRLGMDDLRHTVLKPQRTYIMIGSSGVGKSSLLNALLPGVVQTTGATSDANHKGKHTTTTRDLFRLPNGSLLIDTPGMREFGVTAEEGQGTDDLFPAIQRAAQGCKFSDCDHIDAAGCAVIAAVQQGDLDPDLYDSYLKLKKEQRRFEIRIEDKKRLGKQFGKLTREAKNYRKKYKF</sequence>
<dbReference type="EMBL" id="JAERRB010000014">
    <property type="protein sequence ID" value="MBL0745073.1"/>
    <property type="molecule type" value="Genomic_DNA"/>
</dbReference>
<evidence type="ECO:0000256" key="10">
    <source>
        <dbReference type="HAMAP-Rule" id="MF_01820"/>
    </source>
</evidence>
<keyword evidence="3 10" id="KW-0479">Metal-binding</keyword>
<keyword evidence="9 10" id="KW-0342">GTP-binding</keyword>
<dbReference type="PANTHER" id="PTHR32120">
    <property type="entry name" value="SMALL RIBOSOMAL SUBUNIT BIOGENESIS GTPASE RSGA"/>
    <property type="match status" value="1"/>
</dbReference>
<keyword evidence="7 10" id="KW-0862">Zinc</keyword>
<accession>A0ABS1L0M7</accession>
<comment type="subunit">
    <text evidence="10">Monomer. Associates with 30S ribosomal subunit, binds 16S rRNA.</text>
</comment>
<dbReference type="CDD" id="cd01854">
    <property type="entry name" value="YjeQ_EngC"/>
    <property type="match status" value="1"/>
</dbReference>
<dbReference type="Proteomes" id="UP000613030">
    <property type="component" value="Unassembled WGS sequence"/>
</dbReference>